<dbReference type="Proteomes" id="UP001145087">
    <property type="component" value="Unassembled WGS sequence"/>
</dbReference>
<dbReference type="EMBL" id="JAPOHD010000005">
    <property type="protein sequence ID" value="MCY1719234.1"/>
    <property type="molecule type" value="Genomic_DNA"/>
</dbReference>
<comment type="caution">
    <text evidence="1">The sequence shown here is derived from an EMBL/GenBank/DDBJ whole genome shotgun (WGS) entry which is preliminary data.</text>
</comment>
<sequence length="1174" mass="139175">MIKILNNYCTQENGLLLFNPPTGSGKTHNVLKWIYENYEGYCKENKKIFFLTNLKKNLPYDELREDFFKHMNKEHAFDKHVTFLDSNSECLLKRFDIVEDSINKYFKNHSVFFAIKHCVTQINKHKKNPDLKGIIEDLKDKLRNELEPQFRQIIEKFLRENYRDRKERIKAIETNKELKWIGDLYPAVFSSKRKVFFLSIDKFYYKNSTLVEPSYSFLDSDITKDAIIFIDEFDATKDNLLNNIIEKGKKQRIDFIHLFTEIYWALSNNVFPQKFTTHSKKRKELLDKGYNLNLEKIQETLKDKAKEIVDRYYTNYSFKSTALNDENENQRNLLFHDFQYHSVYRNNKNFIRINTNHHTKVNEIIFETERPSSGENIVSLLNQIKGFVHYFSGIIKSIAENYQQLEMQERLKNPNRLDFTFDLALSSVIEEFGLESRYKNYIIETILSAREKPKKRNIELNYDFSIYENGFRYFDFVDNEFHQSKTKSFIYNFQNTPEKFIIKLAEKAKVIGISATALVKTVTGNYDISYFKRQLGQSFIELTQSEKEYLSLLFEQQNKNYKKVAISTKWLNFSNYEQDFIQLFEHKELASDIIGELRSDNPQITDYLLNRYLKLGYCFKQFLKEDAIMGFLCLLNKEPKWNDKNLNLKILEKIFSYLIEETTKRKELFENLNKKGEKKYSVKNSYTIINSSDFDNKKQSFISRLERNEKVFIISMYQTMGAGQNLQYIAPNPDKLVDVKDETLPNWNKENKTDINAIYLDKPTHLIQQISKDLNEEGFIKYLFQLEFLVQAGKISINQLNKQVTIAFKHLLASFNTTSKLESPNNGFLYNDENIKQHFAKFIIQALGRICRTNLKSKNIFIYADAELDKLICDFDVENNIVLKEFKTLVKSSTHSGFKLDDTERTLLNLANLTNLKINAYIKKFVNSEWKWKESQKKEWENLREMCLRFPTISTKEIEDFKLNRILDLYIEQPSCNNCYSYEQEGDYANVEIDFGDKLPYKVSQESIRLRELLEIKGVKNVFEDNKWATDFKENKYILPPELFNNIYKGAIGEQVGRFILENHFKLKLEELPLEHFELFDFKIKNENVYIDFKHWKEETTIDSQKQLEKIRKKLEKVNGDKACIINILSSSTMNNLTSSDGKIVEIPYLWNSKTKQLNQNILTNIDSDERLQN</sequence>
<dbReference type="AlphaFoldDB" id="A0A9X3J3B6"/>
<evidence type="ECO:0008006" key="3">
    <source>
        <dbReference type="Google" id="ProtNLM"/>
    </source>
</evidence>
<gene>
    <name evidence="1" type="ORF">OU798_02720</name>
</gene>
<organism evidence="1 2">
    <name type="scientific">Draconibacterium aestuarii</name>
    <dbReference type="NCBI Taxonomy" id="2998507"/>
    <lineage>
        <taxon>Bacteria</taxon>
        <taxon>Pseudomonadati</taxon>
        <taxon>Bacteroidota</taxon>
        <taxon>Bacteroidia</taxon>
        <taxon>Marinilabiliales</taxon>
        <taxon>Prolixibacteraceae</taxon>
        <taxon>Draconibacterium</taxon>
    </lineage>
</organism>
<name>A0A9X3J3B6_9BACT</name>
<dbReference type="RefSeq" id="WP_343331569.1">
    <property type="nucleotide sequence ID" value="NZ_JAPOHD010000005.1"/>
</dbReference>
<keyword evidence="2" id="KW-1185">Reference proteome</keyword>
<evidence type="ECO:0000313" key="1">
    <source>
        <dbReference type="EMBL" id="MCY1719234.1"/>
    </source>
</evidence>
<reference evidence="1" key="1">
    <citation type="submission" date="2022-11" db="EMBL/GenBank/DDBJ databases">
        <title>Marilongibacter aestuarii gen. nov., sp. nov., isolated from tidal flat sediment.</title>
        <authorList>
            <person name="Jiayan W."/>
        </authorList>
    </citation>
    <scope>NUCLEOTIDE SEQUENCE</scope>
    <source>
        <strain evidence="1">Z1-6</strain>
    </source>
</reference>
<accession>A0A9X3J3B6</accession>
<protein>
    <recommendedName>
        <fullName evidence="3">Helicase/UvrB N-terminal domain-containing protein</fullName>
    </recommendedName>
</protein>
<evidence type="ECO:0000313" key="2">
    <source>
        <dbReference type="Proteomes" id="UP001145087"/>
    </source>
</evidence>
<proteinExistence type="predicted"/>